<evidence type="ECO:0000259" key="17">
    <source>
        <dbReference type="PROSITE" id="PS50172"/>
    </source>
</evidence>
<feature type="compositionally biased region" description="Polar residues" evidence="16">
    <location>
        <begin position="177"/>
        <end position="196"/>
    </location>
</feature>
<comment type="similarity">
    <text evidence="2 14">Belongs to the DNA polymerase type-Y family.</text>
</comment>
<dbReference type="Gene3D" id="6.10.250.1490">
    <property type="match status" value="1"/>
</dbReference>
<dbReference type="EC" id="2.7.7.-" evidence="14"/>
<feature type="binding site" evidence="15">
    <location>
        <position position="549"/>
    </location>
    <ligand>
        <name>Mg(2+)</name>
        <dbReference type="ChEBI" id="CHEBI:18420"/>
        <label>1</label>
    </ligand>
</feature>
<dbReference type="GO" id="GO:0005634">
    <property type="term" value="C:nucleus"/>
    <property type="evidence" value="ECO:0007669"/>
    <property type="project" value="UniProtKB-SubCell"/>
</dbReference>
<dbReference type="InterPro" id="IPR036420">
    <property type="entry name" value="BRCT_dom_sf"/>
</dbReference>
<dbReference type="InterPro" id="IPR036775">
    <property type="entry name" value="DNA_pol_Y-fam_lit_finger_sf"/>
</dbReference>
<dbReference type="eggNOG" id="KOG2093">
    <property type="taxonomic scope" value="Eukaryota"/>
</dbReference>
<dbReference type="InterPro" id="IPR031991">
    <property type="entry name" value="Rev1_C"/>
</dbReference>
<protein>
    <recommendedName>
        <fullName evidence="3 14">DNA repair protein REV1</fullName>
        <ecNumber evidence="14">2.7.7.-</ecNumber>
    </recommendedName>
</protein>
<keyword evidence="10 14" id="KW-0238">DNA-binding</keyword>
<dbReference type="InterPro" id="IPR043128">
    <property type="entry name" value="Rev_trsase/Diguanyl_cyclase"/>
</dbReference>
<comment type="cofactor">
    <cofactor evidence="15">
        <name>Mg(2+)</name>
        <dbReference type="ChEBI" id="CHEBI:18420"/>
    </cofactor>
    <text evidence="15">Binds 2 magnesium ions.</text>
</comment>
<dbReference type="PROSITE" id="PS50173">
    <property type="entry name" value="UMUC"/>
    <property type="match status" value="1"/>
</dbReference>
<dbReference type="InterPro" id="IPR017961">
    <property type="entry name" value="DNA_pol_Y-fam_little_finger"/>
</dbReference>
<keyword evidence="7 15" id="KW-0479">Metal-binding</keyword>
<feature type="compositionally biased region" description="Low complexity" evidence="16">
    <location>
        <begin position="968"/>
        <end position="981"/>
    </location>
</feature>
<dbReference type="InterPro" id="IPR043502">
    <property type="entry name" value="DNA/RNA_pol_sf"/>
</dbReference>
<dbReference type="Pfam" id="PF21999">
    <property type="entry name" value="IMS_HHH_1"/>
    <property type="match status" value="1"/>
</dbReference>
<keyword evidence="8 14" id="KW-0227">DNA damage</keyword>
<evidence type="ECO:0000256" key="7">
    <source>
        <dbReference type="ARBA" id="ARBA00022723"/>
    </source>
</evidence>
<dbReference type="PIRSF" id="PIRSF036573">
    <property type="entry name" value="REV1"/>
    <property type="match status" value="1"/>
</dbReference>
<evidence type="ECO:0000313" key="20">
    <source>
        <dbReference type="Proteomes" id="UP000015100"/>
    </source>
</evidence>
<evidence type="ECO:0000256" key="5">
    <source>
        <dbReference type="ARBA" id="ARBA00022679"/>
    </source>
</evidence>
<dbReference type="Gene3D" id="6.10.250.1630">
    <property type="match status" value="3"/>
</dbReference>
<dbReference type="Pfam" id="PF11799">
    <property type="entry name" value="IMS_C"/>
    <property type="match status" value="1"/>
</dbReference>
<dbReference type="AlphaFoldDB" id="S8A8V2"/>
<keyword evidence="6 14" id="KW-0548">Nucleotidyltransferase</keyword>
<accession>S8A8V2</accession>
<evidence type="ECO:0000256" key="15">
    <source>
        <dbReference type="PIRSR" id="PIRSR036573-2"/>
    </source>
</evidence>
<evidence type="ECO:0000256" key="16">
    <source>
        <dbReference type="SAM" id="MobiDB-lite"/>
    </source>
</evidence>
<evidence type="ECO:0000256" key="13">
    <source>
        <dbReference type="ARBA" id="ARBA00058985"/>
    </source>
</evidence>
<dbReference type="Gene3D" id="3.30.1490.100">
    <property type="entry name" value="DNA polymerase, Y-family, little finger domain"/>
    <property type="match status" value="1"/>
</dbReference>
<feature type="compositionally biased region" description="Basic and acidic residues" evidence="16">
    <location>
        <begin position="356"/>
        <end position="365"/>
    </location>
</feature>
<feature type="region of interest" description="Disordered" evidence="16">
    <location>
        <begin position="327"/>
        <end position="375"/>
    </location>
</feature>
<sequence length="1217" mass="132764">MAANSFHISDKNSKDTVKRFESHEFEDEAGEEYGGSSFGGFGEYFRNKKIKLQNKDAHIRQAYKAEGAPQIFKSMAVYVNGYTQPSLNDLNIMIVRHGGVFIQYLDGKTQVTHIIATALTPKKKVEFAKYKIVKPAWIVDSIEAGTLLPWTDYRVVEGDQGQSLLGFGGFKPNSYTQSQGDGSILSQKNRPNSSYREFTGKPRSSAARLLSKSGGDGPSSTFNSSVSMIKETQLETSWIPPSKQPSSPLLEDEEPSAEEIGTAASNQPQSPYLPADGEEEETLEDSHLVLPNEVSSGEQPQGPPSDLLKSSQDPFKDDDEKLLAQQKDTQMEDAPPSASASPKLSDDENEQPDSPDIGHDDHPDESYPPSPPISKKQKLTALENNTNLLSNPKVRQNTVLNPDFLTKYYSESRLHHLSQWKSDLKAHFQSLTSQTARRAKVSSSSHRYILHVDFDCFFASVSSKTRPDLNGKPIGVGHSAGPSSEIASCNYVARESGVKNGMWMKQASELCPNLIILPYDFPAYETASKAFYTVLLSIGAGAVQSVSIDEAILDVTNLVVKPGISIEQEYASIHEISKSIRDGVRAKTGCEVSVGGGANVLQARLALRKAKPGGQYHLKTEEFADFVSALKVRDLPGVGWNLAQKIHAELEIETVGELRELPKDKLKRVMGPKTGEKLFEYSRGIDKQEVGDVSVRKSVTVDVNWGVRFETSTQVTEFMYNLAGELCRRLNSQGVRGSHLSLKLMKRAPNAPLNPPKYLGHGQCDTFNKSAILGVATNDKDLIGKEMCGALKTFNCPPEEIRGLGITVTKLVPASDPIIGSSQKKLDFGKRSNVEHVAMAPPPAPAMDKGKRKASPEPTPREVHTPIKLSKPVMPSILSQFLVPTQIDQSVLESLPGDMKEKILEEQQRKQNRNESAMGPPAIAPKAQTAPKPIAFTQLPAQSQLDLSVLDELPEDIRAEILAEYSNAGAGSSKAGGSSVANQIPPTPNKPRVATAIAGPSNSKKQTPKKKPAANAIGFTRAGPSTPKIAPEVNEPPQSTPPEALGIDPTFLAELPPDIQEEVIAQARAEKKLAKAKAASLAAAKKNLSRPPPPLASRLGFQQMQNLQRRVVSIPAKKKSLLQGASTINDVRNLITNWHNSARVEGPHVDDVEDVVGWLKGVVSEERNLEKAVSVVRWMEWVVGEAEGHLEWEVTLEMCRIGVKEEAERRGLRGVEV</sequence>
<dbReference type="PANTHER" id="PTHR45990:SF1">
    <property type="entry name" value="DNA REPAIR PROTEIN REV1"/>
    <property type="match status" value="1"/>
</dbReference>
<dbReference type="Gene3D" id="3.40.50.10190">
    <property type="entry name" value="BRCT domain"/>
    <property type="match status" value="1"/>
</dbReference>
<dbReference type="GO" id="GO:0046872">
    <property type="term" value="F:metal ion binding"/>
    <property type="evidence" value="ECO:0007669"/>
    <property type="project" value="UniProtKB-KW"/>
</dbReference>
<keyword evidence="11 14" id="KW-0234">DNA repair</keyword>
<keyword evidence="20" id="KW-1185">Reference proteome</keyword>
<feature type="domain" description="UmuC" evidence="18">
    <location>
        <begin position="449"/>
        <end position="639"/>
    </location>
</feature>
<feature type="region of interest" description="Disordered" evidence="16">
    <location>
        <begin position="968"/>
        <end position="1029"/>
    </location>
</feature>
<dbReference type="SUPFAM" id="SSF56672">
    <property type="entry name" value="DNA/RNA polymerases"/>
    <property type="match status" value="1"/>
</dbReference>
<dbReference type="GO" id="GO:0003887">
    <property type="term" value="F:DNA-directed DNA polymerase activity"/>
    <property type="evidence" value="ECO:0007669"/>
    <property type="project" value="InterPro"/>
</dbReference>
<comment type="function">
    <text evidence="13">Deoxycytidyl transferase involved in DNA repair. Transfers a dCMP residue from dCTP to the 3'-end of a DNA primer in a template-dependent reaction. May assist in the first step in the bypass of abasic lesions by the insertion of a nucleotide opposite the lesion. Required for normal induction of mutations by physical and chemical agents. Involved in mitochondrial DNA mutagenesis.</text>
</comment>
<dbReference type="FunFam" id="3.30.1490.100:FF:000001">
    <property type="entry name" value="DNA repair protein REV1"/>
    <property type="match status" value="1"/>
</dbReference>
<dbReference type="SUPFAM" id="SSF52113">
    <property type="entry name" value="BRCT domain"/>
    <property type="match status" value="1"/>
</dbReference>
<dbReference type="Gene3D" id="1.10.150.20">
    <property type="entry name" value="5' to 3' exonuclease, C-terminal subdomain"/>
    <property type="match status" value="1"/>
</dbReference>
<dbReference type="FunFam" id="3.40.50.10190:FF:000011">
    <property type="entry name" value="DNA repair protein REV1"/>
    <property type="match status" value="1"/>
</dbReference>
<dbReference type="InterPro" id="IPR001126">
    <property type="entry name" value="UmuC"/>
</dbReference>
<feature type="binding site" evidence="15">
    <location>
        <position position="453"/>
    </location>
    <ligand>
        <name>Mg(2+)</name>
        <dbReference type="ChEBI" id="CHEBI:18420"/>
        <label>1</label>
    </ligand>
</feature>
<reference evidence="19 20" key="1">
    <citation type="journal article" date="2013" name="PLoS Genet.">
        <title>Genomic mechanisms accounting for the adaptation to parasitism in nematode-trapping fungi.</title>
        <authorList>
            <person name="Meerupati T."/>
            <person name="Andersson K.M."/>
            <person name="Friman E."/>
            <person name="Kumar D."/>
            <person name="Tunlid A."/>
            <person name="Ahren D."/>
        </authorList>
    </citation>
    <scope>NUCLEOTIDE SEQUENCE [LARGE SCALE GENOMIC DNA]</scope>
    <source>
        <strain evidence="19 20">CBS 200.50</strain>
    </source>
</reference>
<dbReference type="SUPFAM" id="SSF100879">
    <property type="entry name" value="Lesion bypass DNA polymerase (Y-family), little finger domain"/>
    <property type="match status" value="1"/>
</dbReference>
<dbReference type="PANTHER" id="PTHR45990">
    <property type="entry name" value="DNA REPAIR PROTEIN REV1"/>
    <property type="match status" value="1"/>
</dbReference>
<evidence type="ECO:0000256" key="6">
    <source>
        <dbReference type="ARBA" id="ARBA00022695"/>
    </source>
</evidence>
<dbReference type="CDD" id="cd01701">
    <property type="entry name" value="PolY_Rev1"/>
    <property type="match status" value="1"/>
</dbReference>
<dbReference type="Pfam" id="PF16727">
    <property type="entry name" value="REV1_C"/>
    <property type="match status" value="1"/>
</dbReference>
<dbReference type="OrthoDB" id="427711at2759"/>
<comment type="caution">
    <text evidence="19">The sequence shown here is derived from an EMBL/GenBank/DDBJ whole genome shotgun (WGS) entry which is preliminary data.</text>
</comment>
<dbReference type="OMA" id="IKNGMWM"/>
<evidence type="ECO:0000256" key="2">
    <source>
        <dbReference type="ARBA" id="ARBA00010945"/>
    </source>
</evidence>
<evidence type="ECO:0000256" key="4">
    <source>
        <dbReference type="ARBA" id="ARBA00022634"/>
    </source>
</evidence>
<keyword evidence="5 14" id="KW-0808">Transferase</keyword>
<dbReference type="InterPro" id="IPR001357">
    <property type="entry name" value="BRCT_dom"/>
</dbReference>
<dbReference type="GO" id="GO:0070987">
    <property type="term" value="P:error-free translesion synthesis"/>
    <property type="evidence" value="ECO:0007669"/>
    <property type="project" value="UniProtKB-ARBA"/>
</dbReference>
<dbReference type="InterPro" id="IPR025527">
    <property type="entry name" value="HUWE1/Rev1_UBM"/>
</dbReference>
<evidence type="ECO:0000256" key="1">
    <source>
        <dbReference type="ARBA" id="ARBA00004123"/>
    </source>
</evidence>
<dbReference type="Pfam" id="PF16589">
    <property type="entry name" value="BRCT_2"/>
    <property type="match status" value="1"/>
</dbReference>
<dbReference type="CDD" id="cd17719">
    <property type="entry name" value="BRCT_Rev1"/>
    <property type="match status" value="1"/>
</dbReference>
<dbReference type="GO" id="GO:0006281">
    <property type="term" value="P:DNA repair"/>
    <property type="evidence" value="ECO:0007669"/>
    <property type="project" value="UniProtKB-KW"/>
</dbReference>
<dbReference type="Gene3D" id="3.40.1170.60">
    <property type="match status" value="1"/>
</dbReference>
<name>S8A8V2_DACHA</name>
<evidence type="ECO:0000256" key="10">
    <source>
        <dbReference type="ARBA" id="ARBA00023125"/>
    </source>
</evidence>
<dbReference type="Gene3D" id="1.20.58.1280">
    <property type="entry name" value="DNA repair protein Rev1, C-terminal domain"/>
    <property type="match status" value="1"/>
</dbReference>
<evidence type="ECO:0000256" key="3">
    <source>
        <dbReference type="ARBA" id="ARBA00020399"/>
    </source>
</evidence>
<evidence type="ECO:0000259" key="18">
    <source>
        <dbReference type="PROSITE" id="PS50173"/>
    </source>
</evidence>
<organism evidence="19 20">
    <name type="scientific">Dactylellina haptotyla (strain CBS 200.50)</name>
    <name type="common">Nematode-trapping fungus</name>
    <name type="synonym">Monacrosporium haptotylum</name>
    <dbReference type="NCBI Taxonomy" id="1284197"/>
    <lineage>
        <taxon>Eukaryota</taxon>
        <taxon>Fungi</taxon>
        <taxon>Dikarya</taxon>
        <taxon>Ascomycota</taxon>
        <taxon>Pezizomycotina</taxon>
        <taxon>Orbiliomycetes</taxon>
        <taxon>Orbiliales</taxon>
        <taxon>Orbiliaceae</taxon>
        <taxon>Dactylellina</taxon>
    </lineage>
</organism>
<dbReference type="InterPro" id="IPR038401">
    <property type="entry name" value="Rev1_C_sf"/>
</dbReference>
<dbReference type="SMART" id="SM00292">
    <property type="entry name" value="BRCT"/>
    <property type="match status" value="1"/>
</dbReference>
<dbReference type="GO" id="GO:0042276">
    <property type="term" value="P:error-prone translesion synthesis"/>
    <property type="evidence" value="ECO:0007669"/>
    <property type="project" value="InterPro"/>
</dbReference>
<keyword evidence="9 15" id="KW-0460">Magnesium</keyword>
<evidence type="ECO:0000313" key="19">
    <source>
        <dbReference type="EMBL" id="EPS37546.1"/>
    </source>
</evidence>
<dbReference type="HOGENOM" id="CLU_003901_1_1_1"/>
<keyword evidence="4 14" id="KW-0237">DNA synthesis</keyword>
<feature type="domain" description="BRCT" evidence="17">
    <location>
        <begin position="67"/>
        <end position="155"/>
    </location>
</feature>
<dbReference type="STRING" id="1284197.S8A8V2"/>
<proteinExistence type="inferred from homology"/>
<feature type="region of interest" description="Disordered" evidence="16">
    <location>
        <begin position="177"/>
        <end position="315"/>
    </location>
</feature>
<dbReference type="Pfam" id="PF00817">
    <property type="entry name" value="IMS"/>
    <property type="match status" value="1"/>
</dbReference>
<feature type="region of interest" description="Disordered" evidence="16">
    <location>
        <begin position="907"/>
        <end position="927"/>
    </location>
</feature>
<feature type="region of interest" description="Disordered" evidence="16">
    <location>
        <begin position="839"/>
        <end position="864"/>
    </location>
</feature>
<dbReference type="Pfam" id="PF14377">
    <property type="entry name" value="UBM"/>
    <property type="match status" value="3"/>
</dbReference>
<evidence type="ECO:0000256" key="9">
    <source>
        <dbReference type="ARBA" id="ARBA00022842"/>
    </source>
</evidence>
<comment type="subcellular location">
    <subcellularLocation>
        <location evidence="1 14">Nucleus</location>
    </subcellularLocation>
</comment>
<dbReference type="InterPro" id="IPR012112">
    <property type="entry name" value="REV1"/>
</dbReference>
<dbReference type="GO" id="GO:0003684">
    <property type="term" value="F:damaged DNA binding"/>
    <property type="evidence" value="ECO:0007669"/>
    <property type="project" value="UniProtKB-UniRule"/>
</dbReference>
<dbReference type="Proteomes" id="UP000015100">
    <property type="component" value="Unassembled WGS sequence"/>
</dbReference>
<evidence type="ECO:0000256" key="11">
    <source>
        <dbReference type="ARBA" id="ARBA00023204"/>
    </source>
</evidence>
<evidence type="ECO:0000256" key="14">
    <source>
        <dbReference type="PIRNR" id="PIRNR036573"/>
    </source>
</evidence>
<dbReference type="PROSITE" id="PS50172">
    <property type="entry name" value="BRCT"/>
    <property type="match status" value="1"/>
</dbReference>
<dbReference type="GO" id="GO:0017125">
    <property type="term" value="F:deoxycytidyl transferase activity"/>
    <property type="evidence" value="ECO:0007669"/>
    <property type="project" value="TreeGrafter"/>
</dbReference>
<dbReference type="EMBL" id="AQGS01000635">
    <property type="protein sequence ID" value="EPS37546.1"/>
    <property type="molecule type" value="Genomic_DNA"/>
</dbReference>
<gene>
    <name evidence="19" type="ORF">H072_8779</name>
</gene>
<reference evidence="20" key="2">
    <citation type="submission" date="2013-04" db="EMBL/GenBank/DDBJ databases">
        <title>Genomic mechanisms accounting for the adaptation to parasitism in nematode-trapping fungi.</title>
        <authorList>
            <person name="Ahren D.G."/>
        </authorList>
    </citation>
    <scope>NUCLEOTIDE SEQUENCE [LARGE SCALE GENOMIC DNA]</scope>
    <source>
        <strain evidence="20">CBS 200.50</strain>
    </source>
</reference>
<dbReference type="InterPro" id="IPR053848">
    <property type="entry name" value="IMS_HHH_1"/>
</dbReference>
<dbReference type="Gene3D" id="3.30.70.270">
    <property type="match status" value="1"/>
</dbReference>
<evidence type="ECO:0000256" key="8">
    <source>
        <dbReference type="ARBA" id="ARBA00022763"/>
    </source>
</evidence>
<keyword evidence="12 14" id="KW-0539">Nucleus</keyword>
<feature type="compositionally biased region" description="Polar residues" evidence="16">
    <location>
        <begin position="218"/>
        <end position="227"/>
    </location>
</feature>
<evidence type="ECO:0000256" key="12">
    <source>
        <dbReference type="ARBA" id="ARBA00023242"/>
    </source>
</evidence>
<feature type="binding site" evidence="15">
    <location>
        <position position="550"/>
    </location>
    <ligand>
        <name>Mg(2+)</name>
        <dbReference type="ChEBI" id="CHEBI:18420"/>
        <label>1</label>
    </ligand>
</feature>